<evidence type="ECO:0008006" key="3">
    <source>
        <dbReference type="Google" id="ProtNLM"/>
    </source>
</evidence>
<dbReference type="AlphaFoldDB" id="A0A5A9GH85"/>
<dbReference type="Proteomes" id="UP000324927">
    <property type="component" value="Unassembled WGS sequence"/>
</dbReference>
<dbReference type="Gene3D" id="3.60.20.10">
    <property type="entry name" value="Glutamine Phosphoribosylpyrophosphate, subunit 1, domain 1"/>
    <property type="match status" value="1"/>
</dbReference>
<evidence type="ECO:0000313" key="2">
    <source>
        <dbReference type="Proteomes" id="UP000324927"/>
    </source>
</evidence>
<dbReference type="EMBL" id="VTTN01000010">
    <property type="protein sequence ID" value="KAA0593713.1"/>
    <property type="molecule type" value="Genomic_DNA"/>
</dbReference>
<evidence type="ECO:0000313" key="1">
    <source>
        <dbReference type="EMBL" id="KAA0593713.1"/>
    </source>
</evidence>
<dbReference type="SUPFAM" id="SSF56235">
    <property type="entry name" value="N-terminal nucleophile aminohydrolases (Ntn hydrolases)"/>
    <property type="match status" value="1"/>
</dbReference>
<sequence length="519" mass="53630">MSRAAATAEARGLLRFGFEVGPRISVAVAQPDGPDEPFQPFVTGDGRCGLVLLGGRLAANMGEASGGGSQEGERLLERYRTGGEAALTGLPGDHLLCLWDEDRDLCIVSHGLAGTRPLFVRMHGTDIAFASEARLLSEKGGCPLSPDDALQFLLTGIAVPGLDRSHPDDGVRRLDPGMTLRCQGGVLSRWLPDTPAGTEGGSLLDRLADVVGPGPGRKVLLLSGGLHAGILAAALGKAAAGDEPPPVAWAFGFPGLNEFPLAGAIADRFGLKLETCELSPEAVLDAVDGRLAGHGLPVDDLLLFLLCAGIGQLGDGPGRVLAGIGGRALFGEAGIAATLDAGACSGLVRGADVVGTLHRTGLSMRGWDPTGPLPAADESTRLAGGTVPLLASVLGERGWELDVPFLGGGELAGWAEALRRQARADGMPVRRRLLAEVPAPLADAMGQREPGAELVTPDILLDGQRDRVLDRLAAARGGSLASVLDLDAAERRITAHYDGTSDPLLVWRLFLLATWSASA</sequence>
<proteinExistence type="predicted"/>
<gene>
    <name evidence="1" type="ORF">FZ942_22730</name>
</gene>
<dbReference type="Gene3D" id="3.40.50.620">
    <property type="entry name" value="HUPs"/>
    <property type="match status" value="1"/>
</dbReference>
<accession>A0A5A9GH85</accession>
<organism evidence="1 2">
    <name type="scientific">Azospirillum lipoferum</name>
    <dbReference type="NCBI Taxonomy" id="193"/>
    <lineage>
        <taxon>Bacteria</taxon>
        <taxon>Pseudomonadati</taxon>
        <taxon>Pseudomonadota</taxon>
        <taxon>Alphaproteobacteria</taxon>
        <taxon>Rhodospirillales</taxon>
        <taxon>Azospirillaceae</taxon>
        <taxon>Azospirillum</taxon>
    </lineage>
</organism>
<dbReference type="RefSeq" id="WP_149233379.1">
    <property type="nucleotide sequence ID" value="NZ_JALJXJ010000024.1"/>
</dbReference>
<dbReference type="InterPro" id="IPR014729">
    <property type="entry name" value="Rossmann-like_a/b/a_fold"/>
</dbReference>
<keyword evidence="2" id="KW-1185">Reference proteome</keyword>
<dbReference type="SUPFAM" id="SSF52402">
    <property type="entry name" value="Adenine nucleotide alpha hydrolases-like"/>
    <property type="match status" value="1"/>
</dbReference>
<reference evidence="1 2" key="1">
    <citation type="submission" date="2019-08" db="EMBL/GenBank/DDBJ databases">
        <authorList>
            <person name="Grouzdev D."/>
            <person name="Tikhonova E."/>
            <person name="Kravchenko I."/>
        </authorList>
    </citation>
    <scope>NUCLEOTIDE SEQUENCE [LARGE SCALE GENOMIC DNA]</scope>
    <source>
        <strain evidence="1 2">59b</strain>
    </source>
</reference>
<comment type="caution">
    <text evidence="1">The sequence shown here is derived from an EMBL/GenBank/DDBJ whole genome shotgun (WGS) entry which is preliminary data.</text>
</comment>
<protein>
    <recommendedName>
        <fullName evidence="3">Glutamine amidotransferase type-2 domain-containing protein</fullName>
    </recommendedName>
</protein>
<dbReference type="OrthoDB" id="9763290at2"/>
<name>A0A5A9GH85_AZOLI</name>
<dbReference type="InterPro" id="IPR029055">
    <property type="entry name" value="Ntn_hydrolases_N"/>
</dbReference>